<dbReference type="InterPro" id="IPR018506">
    <property type="entry name" value="Cyt_B5_heme-BS"/>
</dbReference>
<evidence type="ECO:0000256" key="1">
    <source>
        <dbReference type="ARBA" id="ARBA00004141"/>
    </source>
</evidence>
<dbReference type="PIRSF" id="PIRSF000345">
    <property type="entry name" value="OLE1"/>
    <property type="match status" value="1"/>
</dbReference>
<evidence type="ECO:0000256" key="8">
    <source>
        <dbReference type="ARBA" id="ARBA00022989"/>
    </source>
</evidence>
<dbReference type="GO" id="GO:0006636">
    <property type="term" value="P:unsaturated fatty acid biosynthetic process"/>
    <property type="evidence" value="ECO:0007669"/>
    <property type="project" value="UniProtKB-UniRule"/>
</dbReference>
<evidence type="ECO:0000256" key="13">
    <source>
        <dbReference type="ARBA" id="ARBA00023160"/>
    </source>
</evidence>
<dbReference type="GO" id="GO:0004768">
    <property type="term" value="F:stearoyl-CoA 9-desaturase activity"/>
    <property type="evidence" value="ECO:0007669"/>
    <property type="project" value="UniProtKB-UniRule"/>
</dbReference>
<dbReference type="PANTHER" id="PTHR11351">
    <property type="entry name" value="ACYL-COA DESATURASE"/>
    <property type="match status" value="1"/>
</dbReference>
<dbReference type="InterPro" id="IPR001199">
    <property type="entry name" value="Cyt_B5-like_heme/steroid-bd"/>
</dbReference>
<comment type="catalytic activity">
    <reaction evidence="14">
        <text>octadecanoyl-CoA + 2 Fe(II)-[cytochrome b5] + O2 + 2 H(+) = (9Z)-octadecenoyl-CoA + 2 Fe(III)-[cytochrome b5] + 2 H2O</text>
        <dbReference type="Rhea" id="RHEA:19721"/>
        <dbReference type="Rhea" id="RHEA-COMP:10438"/>
        <dbReference type="Rhea" id="RHEA-COMP:10439"/>
        <dbReference type="ChEBI" id="CHEBI:15377"/>
        <dbReference type="ChEBI" id="CHEBI:15378"/>
        <dbReference type="ChEBI" id="CHEBI:15379"/>
        <dbReference type="ChEBI" id="CHEBI:29033"/>
        <dbReference type="ChEBI" id="CHEBI:29034"/>
        <dbReference type="ChEBI" id="CHEBI:57387"/>
        <dbReference type="ChEBI" id="CHEBI:57394"/>
        <dbReference type="EC" id="1.14.19.1"/>
    </reaction>
</comment>
<comment type="cofactor">
    <cofactor evidence="14">
        <name>Fe(2+)</name>
        <dbReference type="ChEBI" id="CHEBI:29033"/>
    </cofactor>
    <text evidence="14">Expected to bind 2 Fe(2+) ions per subunit.</text>
</comment>
<keyword evidence="14" id="KW-0813">Transport</keyword>
<dbReference type="InterPro" id="IPR001522">
    <property type="entry name" value="FADS-1_CS"/>
</dbReference>
<evidence type="ECO:0000256" key="9">
    <source>
        <dbReference type="ARBA" id="ARBA00023002"/>
    </source>
</evidence>
<evidence type="ECO:0000313" key="18">
    <source>
        <dbReference type="Proteomes" id="UP001140172"/>
    </source>
</evidence>
<keyword evidence="13 14" id="KW-0275">Fatty acid biosynthesis</keyword>
<dbReference type="Proteomes" id="UP001140172">
    <property type="component" value="Unassembled WGS sequence"/>
</dbReference>
<evidence type="ECO:0000256" key="15">
    <source>
        <dbReference type="SAM" id="Phobius"/>
    </source>
</evidence>
<keyword evidence="14" id="KW-0249">Electron transport</keyword>
<keyword evidence="12 15" id="KW-0472">Membrane</keyword>
<dbReference type="GO" id="GO:0005506">
    <property type="term" value="F:iron ion binding"/>
    <property type="evidence" value="ECO:0007669"/>
    <property type="project" value="TreeGrafter"/>
</dbReference>
<organism evidence="17 18">
    <name type="scientific">Coemansia interrupta</name>
    <dbReference type="NCBI Taxonomy" id="1126814"/>
    <lineage>
        <taxon>Eukaryota</taxon>
        <taxon>Fungi</taxon>
        <taxon>Fungi incertae sedis</taxon>
        <taxon>Zoopagomycota</taxon>
        <taxon>Kickxellomycotina</taxon>
        <taxon>Kickxellomycetes</taxon>
        <taxon>Kickxellales</taxon>
        <taxon>Kickxellaceae</taxon>
        <taxon>Coemansia</taxon>
    </lineage>
</organism>
<feature type="transmembrane region" description="Helical" evidence="15">
    <location>
        <begin position="211"/>
        <end position="232"/>
    </location>
</feature>
<dbReference type="GO" id="GO:0020037">
    <property type="term" value="F:heme binding"/>
    <property type="evidence" value="ECO:0007669"/>
    <property type="project" value="InterPro"/>
</dbReference>
<comment type="similarity">
    <text evidence="2 14">Belongs to the fatty acid desaturase type 1 family.</text>
</comment>
<dbReference type="EC" id="1.14.19.1" evidence="14"/>
<dbReference type="InterPro" id="IPR009160">
    <property type="entry name" value="Acyl-CoA_deSatase_haem/ster-bd"/>
</dbReference>
<evidence type="ECO:0000256" key="6">
    <source>
        <dbReference type="ARBA" id="ARBA00022723"/>
    </source>
</evidence>
<keyword evidence="8 15" id="KW-1133">Transmembrane helix</keyword>
<evidence type="ECO:0000256" key="4">
    <source>
        <dbReference type="ARBA" id="ARBA00022617"/>
    </source>
</evidence>
<dbReference type="SUPFAM" id="SSF55856">
    <property type="entry name" value="Cytochrome b5-like heme/steroid binding domain"/>
    <property type="match status" value="1"/>
</dbReference>
<keyword evidence="11 14" id="KW-0443">Lipid metabolism</keyword>
<dbReference type="InterPro" id="IPR005804">
    <property type="entry name" value="FA_desaturase_dom"/>
</dbReference>
<evidence type="ECO:0000256" key="3">
    <source>
        <dbReference type="ARBA" id="ARBA00022516"/>
    </source>
</evidence>
<keyword evidence="3 14" id="KW-0444">Lipid biosynthesis</keyword>
<dbReference type="PROSITE" id="PS50255">
    <property type="entry name" value="CYTOCHROME_B5_2"/>
    <property type="match status" value="1"/>
</dbReference>
<evidence type="ECO:0000256" key="11">
    <source>
        <dbReference type="ARBA" id="ARBA00023098"/>
    </source>
</evidence>
<comment type="caution">
    <text evidence="17">The sequence shown here is derived from an EMBL/GenBank/DDBJ whole genome shotgun (WGS) entry which is preliminary data.</text>
</comment>
<evidence type="ECO:0000256" key="7">
    <source>
        <dbReference type="ARBA" id="ARBA00022832"/>
    </source>
</evidence>
<comment type="function">
    <text evidence="14">Stearoyl-CoA desaturase that utilizes O(2) and electrons from reduced cytochrome b5 to introduce the first double bond into saturated fatty acyl-CoA substrates.</text>
</comment>
<keyword evidence="7 14" id="KW-0276">Fatty acid metabolism</keyword>
<dbReference type="InterPro" id="IPR015876">
    <property type="entry name" value="Acyl-CoA_DS"/>
</dbReference>
<gene>
    <name evidence="17" type="ORF">GGI15_004292</name>
</gene>
<sequence length="445" mass="51157">MSSSALSYYIPTWAGIKEYLSEIFPSHLMPVGVPPEKFAEETDSDVLKKPVYKVKAVPKEKNVSIHSRWYWPFASGILLAEAVALYAVFFVKLQRSTGIFMVLYGILSGLCITAGYHRLWAHRAYKASLPLQVFLAVFGASSIQGSIIWWVQNHRLHHRYTDTERDPYNIKRGFWYAHHGWILFRRKEEDLGYADMTDLHASKVVVWQYNYYFFICALTSIVLPTAFCGLVLNDWKGGFFWGAVARLVGVQQITFCVNSVAHTFGTQPYSDEQTPRDNWITGVITLGEGYHNFHHAFPNDYRNGVRWYDIDLTKWVLWLLEQLNLASELKRFPRNEIMKGRATMKLKNAERFAKKVNYGTPIDELPMFTASEFVAEVKERGKKWLVIEGFIYNVEDFISMHPGGPKLIKSGIGKDMTNAFNGGVYNHHYSARNLMNSTMRVGKII</sequence>
<evidence type="ECO:0000256" key="2">
    <source>
        <dbReference type="ARBA" id="ARBA00009295"/>
    </source>
</evidence>
<dbReference type="Pfam" id="PF00173">
    <property type="entry name" value="Cyt-b5"/>
    <property type="match status" value="1"/>
</dbReference>
<evidence type="ECO:0000256" key="14">
    <source>
        <dbReference type="PIRNR" id="PIRNR000345"/>
    </source>
</evidence>
<dbReference type="AlphaFoldDB" id="A0A9W8H531"/>
<dbReference type="PRINTS" id="PR00075">
    <property type="entry name" value="FACDDSATRASE"/>
</dbReference>
<dbReference type="PROSITE" id="PS00476">
    <property type="entry name" value="FATTY_ACID_DESATUR_1"/>
    <property type="match status" value="1"/>
</dbReference>
<reference evidence="17" key="1">
    <citation type="submission" date="2022-07" db="EMBL/GenBank/DDBJ databases">
        <title>Phylogenomic reconstructions and comparative analyses of Kickxellomycotina fungi.</title>
        <authorList>
            <person name="Reynolds N.K."/>
            <person name="Stajich J.E."/>
            <person name="Barry K."/>
            <person name="Grigoriev I.V."/>
            <person name="Crous P."/>
            <person name="Smith M.E."/>
        </authorList>
    </citation>
    <scope>NUCLEOTIDE SEQUENCE</scope>
    <source>
        <strain evidence="17">BCRC 34489</strain>
    </source>
</reference>
<dbReference type="OrthoDB" id="10260134at2759"/>
<protein>
    <recommendedName>
        <fullName evidence="14">Acyl-CoA desaturase</fullName>
        <ecNumber evidence="14">1.14.19.1</ecNumber>
    </recommendedName>
</protein>
<feature type="domain" description="Cytochrome b5 heme-binding" evidence="16">
    <location>
        <begin position="365"/>
        <end position="445"/>
    </location>
</feature>
<keyword evidence="9 14" id="KW-0560">Oxidoreductase</keyword>
<keyword evidence="6 14" id="KW-0479">Metal-binding</keyword>
<dbReference type="InterPro" id="IPR036400">
    <property type="entry name" value="Cyt_B5-like_heme/steroid_sf"/>
</dbReference>
<evidence type="ECO:0000256" key="10">
    <source>
        <dbReference type="ARBA" id="ARBA00023004"/>
    </source>
</evidence>
<keyword evidence="5 15" id="KW-0812">Transmembrane</keyword>
<evidence type="ECO:0000256" key="12">
    <source>
        <dbReference type="ARBA" id="ARBA00023136"/>
    </source>
</evidence>
<keyword evidence="10 14" id="KW-0408">Iron</keyword>
<keyword evidence="18" id="KW-1185">Reference proteome</keyword>
<keyword evidence="4 14" id="KW-0349">Heme</keyword>
<dbReference type="Pfam" id="PF00487">
    <property type="entry name" value="FA_desaturase"/>
    <property type="match status" value="1"/>
</dbReference>
<proteinExistence type="inferred from homology"/>
<evidence type="ECO:0000259" key="16">
    <source>
        <dbReference type="PROSITE" id="PS50255"/>
    </source>
</evidence>
<evidence type="ECO:0000256" key="5">
    <source>
        <dbReference type="ARBA" id="ARBA00022692"/>
    </source>
</evidence>
<feature type="transmembrane region" description="Helical" evidence="15">
    <location>
        <begin position="69"/>
        <end position="91"/>
    </location>
</feature>
<comment type="subcellular location">
    <subcellularLocation>
        <location evidence="1">Membrane</location>
        <topology evidence="1">Multi-pass membrane protein</topology>
    </subcellularLocation>
</comment>
<dbReference type="EMBL" id="JANBUM010000371">
    <property type="protein sequence ID" value="KAJ2778064.1"/>
    <property type="molecule type" value="Genomic_DNA"/>
</dbReference>
<name>A0A9W8H531_9FUNG</name>
<dbReference type="GO" id="GO:0005789">
    <property type="term" value="C:endoplasmic reticulum membrane"/>
    <property type="evidence" value="ECO:0007669"/>
    <property type="project" value="TreeGrafter"/>
</dbReference>
<accession>A0A9W8H531</accession>
<dbReference type="CDD" id="cd03505">
    <property type="entry name" value="Delta9-FADS-like"/>
    <property type="match status" value="1"/>
</dbReference>
<dbReference type="PROSITE" id="PS00191">
    <property type="entry name" value="CYTOCHROME_B5_1"/>
    <property type="match status" value="1"/>
</dbReference>
<dbReference type="SMART" id="SM01117">
    <property type="entry name" value="Cyt-b5"/>
    <property type="match status" value="1"/>
</dbReference>
<feature type="transmembrane region" description="Helical" evidence="15">
    <location>
        <begin position="97"/>
        <end position="117"/>
    </location>
</feature>
<dbReference type="PANTHER" id="PTHR11351:SF31">
    <property type="entry name" value="DESATURASE 1, ISOFORM A-RELATED"/>
    <property type="match status" value="1"/>
</dbReference>
<feature type="transmembrane region" description="Helical" evidence="15">
    <location>
        <begin position="129"/>
        <end position="151"/>
    </location>
</feature>
<dbReference type="Gene3D" id="3.10.120.10">
    <property type="entry name" value="Cytochrome b5-like heme/steroid binding domain"/>
    <property type="match status" value="1"/>
</dbReference>
<evidence type="ECO:0000313" key="17">
    <source>
        <dbReference type="EMBL" id="KAJ2778064.1"/>
    </source>
</evidence>